<evidence type="ECO:0000256" key="8">
    <source>
        <dbReference type="RuleBase" id="RU363041"/>
    </source>
</evidence>
<feature type="transmembrane region" description="Helical" evidence="8">
    <location>
        <begin position="176"/>
        <end position="196"/>
    </location>
</feature>
<evidence type="ECO:0000256" key="1">
    <source>
        <dbReference type="ARBA" id="ARBA00004651"/>
    </source>
</evidence>
<protein>
    <recommendedName>
        <fullName evidence="8">Probable membrane transporter protein</fullName>
    </recommendedName>
</protein>
<dbReference type="RefSeq" id="WP_169944981.1">
    <property type="nucleotide sequence ID" value="NZ_CP053015.1"/>
</dbReference>
<evidence type="ECO:0000256" key="2">
    <source>
        <dbReference type="ARBA" id="ARBA00009142"/>
    </source>
</evidence>
<evidence type="ECO:0000256" key="4">
    <source>
        <dbReference type="ARBA" id="ARBA00022475"/>
    </source>
</evidence>
<dbReference type="GO" id="GO:0005886">
    <property type="term" value="C:plasma membrane"/>
    <property type="evidence" value="ECO:0007669"/>
    <property type="project" value="UniProtKB-SubCell"/>
</dbReference>
<feature type="transmembrane region" description="Helical" evidence="8">
    <location>
        <begin position="108"/>
        <end position="125"/>
    </location>
</feature>
<dbReference type="PANTHER" id="PTHR30269">
    <property type="entry name" value="TRANSMEMBRANE PROTEIN YFCA"/>
    <property type="match status" value="1"/>
</dbReference>
<keyword evidence="6 8" id="KW-1133">Transmembrane helix</keyword>
<gene>
    <name evidence="9" type="ORF">GV829_06335</name>
</gene>
<dbReference type="EMBL" id="CP053015">
    <property type="protein sequence ID" value="QJQ32116.1"/>
    <property type="molecule type" value="Genomic_DNA"/>
</dbReference>
<dbReference type="AlphaFoldDB" id="A0A6M4ATR1"/>
<comment type="similarity">
    <text evidence="2 8">Belongs to the 4-toluene sulfonate uptake permease (TSUP) (TC 2.A.102) family.</text>
</comment>
<proteinExistence type="inferred from homology"/>
<keyword evidence="10" id="KW-1185">Reference proteome</keyword>
<feature type="transmembrane region" description="Helical" evidence="8">
    <location>
        <begin position="203"/>
        <end position="220"/>
    </location>
</feature>
<evidence type="ECO:0000256" key="5">
    <source>
        <dbReference type="ARBA" id="ARBA00022692"/>
    </source>
</evidence>
<dbReference type="InterPro" id="IPR052017">
    <property type="entry name" value="TSUP"/>
</dbReference>
<evidence type="ECO:0000313" key="10">
    <source>
        <dbReference type="Proteomes" id="UP000503018"/>
    </source>
</evidence>
<sequence length="253" mass="26108">MTALIATHLGLTPAAFALVALMTFGAALIRGLTGFGMAIILVPLLGLVIPPVVAVTLAIFLQLLIGPVGLPTILADADRKSALSLAGVAMLTTPLGIMLLAALPVESARIVLAAIAIGAFLLVLLPPHADGRRPGGLATLLTGLASGVLTGFAAMPGPPVVPYYLRQQIEPKVARASMMLVFFGTAIAGSIASVVMDVANWREVWLALALFVPMWLGNWAGGKAFGRIPPLWWRSAVAIILGIAGVSAVLRAF</sequence>
<dbReference type="InterPro" id="IPR002781">
    <property type="entry name" value="TM_pro_TauE-like"/>
</dbReference>
<evidence type="ECO:0000256" key="7">
    <source>
        <dbReference type="ARBA" id="ARBA00023136"/>
    </source>
</evidence>
<evidence type="ECO:0000256" key="6">
    <source>
        <dbReference type="ARBA" id="ARBA00022989"/>
    </source>
</evidence>
<dbReference type="Proteomes" id="UP000503018">
    <property type="component" value="Chromosome"/>
</dbReference>
<feature type="transmembrane region" description="Helical" evidence="8">
    <location>
        <begin position="232"/>
        <end position="250"/>
    </location>
</feature>
<name>A0A6M4ATR1_9SPHN</name>
<comment type="subcellular location">
    <subcellularLocation>
        <location evidence="1 8">Cell membrane</location>
        <topology evidence="1 8">Multi-pass membrane protein</topology>
    </subcellularLocation>
</comment>
<feature type="transmembrane region" description="Helical" evidence="8">
    <location>
        <begin position="35"/>
        <end position="61"/>
    </location>
</feature>
<keyword evidence="5 8" id="KW-0812">Transmembrane</keyword>
<evidence type="ECO:0000256" key="3">
    <source>
        <dbReference type="ARBA" id="ARBA00022448"/>
    </source>
</evidence>
<feature type="transmembrane region" description="Helical" evidence="8">
    <location>
        <begin position="137"/>
        <end position="156"/>
    </location>
</feature>
<keyword evidence="3" id="KW-0813">Transport</keyword>
<feature type="transmembrane region" description="Helical" evidence="8">
    <location>
        <begin position="82"/>
        <end position="102"/>
    </location>
</feature>
<dbReference type="KEGG" id="slan:GV829_06335"/>
<reference evidence="9 10" key="1">
    <citation type="submission" date="2020-01" db="EMBL/GenBank/DDBJ databases">
        <title>Sphingomonas sp. strain CSW-10.</title>
        <authorList>
            <person name="Chen W.-M."/>
        </authorList>
    </citation>
    <scope>NUCLEOTIDE SEQUENCE [LARGE SCALE GENOMIC DNA]</scope>
    <source>
        <strain evidence="9 10">CSW-10</strain>
    </source>
</reference>
<accession>A0A6M4ATR1</accession>
<keyword evidence="7 8" id="KW-0472">Membrane</keyword>
<evidence type="ECO:0000313" key="9">
    <source>
        <dbReference type="EMBL" id="QJQ32116.1"/>
    </source>
</evidence>
<dbReference type="PANTHER" id="PTHR30269:SF37">
    <property type="entry name" value="MEMBRANE TRANSPORTER PROTEIN"/>
    <property type="match status" value="1"/>
</dbReference>
<keyword evidence="4 8" id="KW-1003">Cell membrane</keyword>
<dbReference type="Pfam" id="PF01925">
    <property type="entry name" value="TauE"/>
    <property type="match status" value="1"/>
</dbReference>
<organism evidence="9 10">
    <name type="scientific">Sphingomonas lacunae</name>
    <dbReference type="NCBI Taxonomy" id="2698828"/>
    <lineage>
        <taxon>Bacteria</taxon>
        <taxon>Pseudomonadati</taxon>
        <taxon>Pseudomonadota</taxon>
        <taxon>Alphaproteobacteria</taxon>
        <taxon>Sphingomonadales</taxon>
        <taxon>Sphingomonadaceae</taxon>
        <taxon>Sphingomonas</taxon>
    </lineage>
</organism>